<dbReference type="AlphaFoldDB" id="A0A9Q1HHS3"/>
<feature type="disulfide bond" evidence="4">
    <location>
        <begin position="46"/>
        <end position="153"/>
    </location>
</feature>
<comment type="caution">
    <text evidence="6">The sequence shown here is derived from an EMBL/GenBank/DDBJ whole genome shotgun (WGS) entry which is preliminary data.</text>
</comment>
<evidence type="ECO:0000256" key="2">
    <source>
        <dbReference type="ARBA" id="ARBA00022525"/>
    </source>
</evidence>
<dbReference type="SUPFAM" id="SSF50242">
    <property type="entry name" value="TIMP-like"/>
    <property type="match status" value="1"/>
</dbReference>
<keyword evidence="3" id="KW-0862">Zinc</keyword>
<reference evidence="6" key="1">
    <citation type="submission" date="2021-10" db="EMBL/GenBank/DDBJ databases">
        <title>Tropical sea cucumber genome reveals ecological adaptation and Cuvierian tubules defense mechanism.</title>
        <authorList>
            <person name="Chen T."/>
        </authorList>
    </citation>
    <scope>NUCLEOTIDE SEQUENCE</scope>
    <source>
        <strain evidence="6">Nanhai2018</strain>
        <tissue evidence="6">Muscle</tissue>
    </source>
</reference>
<evidence type="ECO:0000313" key="7">
    <source>
        <dbReference type="Proteomes" id="UP001152320"/>
    </source>
</evidence>
<evidence type="ECO:0000256" key="3">
    <source>
        <dbReference type="PIRSR" id="PIRSR601820-1"/>
    </source>
</evidence>
<dbReference type="GO" id="GO:0046872">
    <property type="term" value="F:metal ion binding"/>
    <property type="evidence" value="ECO:0007669"/>
    <property type="project" value="UniProtKB-KW"/>
</dbReference>
<accession>A0A9Q1HHS3</accession>
<dbReference type="Pfam" id="PF00965">
    <property type="entry name" value="TIMP"/>
    <property type="match status" value="1"/>
</dbReference>
<dbReference type="InterPro" id="IPR001820">
    <property type="entry name" value="TIMP"/>
</dbReference>
<evidence type="ECO:0000256" key="5">
    <source>
        <dbReference type="SAM" id="SignalP"/>
    </source>
</evidence>
<dbReference type="Gene3D" id="2.40.50.120">
    <property type="match status" value="1"/>
</dbReference>
<comment type="subcellular location">
    <subcellularLocation>
        <location evidence="1">Secreted</location>
    </subcellularLocation>
</comment>
<feature type="disulfide bond" evidence="4">
    <location>
        <begin position="32"/>
        <end position="103"/>
    </location>
</feature>
<keyword evidence="7" id="KW-1185">Reference proteome</keyword>
<name>A0A9Q1HHS3_HOLLE</name>
<dbReference type="GO" id="GO:0005576">
    <property type="term" value="C:extracellular region"/>
    <property type="evidence" value="ECO:0007669"/>
    <property type="project" value="UniProtKB-SubCell"/>
</dbReference>
<feature type="disulfide bond" evidence="4">
    <location>
        <begin position="34"/>
        <end position="127"/>
    </location>
</feature>
<feature type="signal peptide" evidence="5">
    <location>
        <begin position="1"/>
        <end position="31"/>
    </location>
</feature>
<keyword evidence="3" id="KW-0479">Metal-binding</keyword>
<dbReference type="EMBL" id="JAIZAY010000002">
    <property type="protein sequence ID" value="KAJ8047114.1"/>
    <property type="molecule type" value="Genomic_DNA"/>
</dbReference>
<evidence type="ECO:0008006" key="8">
    <source>
        <dbReference type="Google" id="ProtNLM"/>
    </source>
</evidence>
<keyword evidence="4" id="KW-1015">Disulfide bond</keyword>
<evidence type="ECO:0000313" key="6">
    <source>
        <dbReference type="EMBL" id="KAJ8047114.1"/>
    </source>
</evidence>
<proteinExistence type="predicted"/>
<dbReference type="GO" id="GO:0008191">
    <property type="term" value="F:metalloendopeptidase inhibitor activity"/>
    <property type="evidence" value="ECO:0007669"/>
    <property type="project" value="InterPro"/>
</dbReference>
<sequence>MLMICGTMDILRNFCLSMIIVVFCLPSFVQSCTCPQSVESFEMKFCLADYSYLGEVKQVHLNEDEGTLRMSFEVIVKSIYHGMEDIDEGTKLAITTSMSETGCGLPGLSRGLHLFQGRGSFKDISKCDYVELYENVHPSTKENLSIGSYSKLCAYFYNNICLSATMRSEVTVDETTPFLEETTPYFDDYTTDDFT</sequence>
<evidence type="ECO:0000256" key="1">
    <source>
        <dbReference type="ARBA" id="ARBA00004613"/>
    </source>
</evidence>
<dbReference type="Proteomes" id="UP001152320">
    <property type="component" value="Chromosome 2"/>
</dbReference>
<organism evidence="6 7">
    <name type="scientific">Holothuria leucospilota</name>
    <name type="common">Black long sea cucumber</name>
    <name type="synonym">Mertensiothuria leucospilota</name>
    <dbReference type="NCBI Taxonomy" id="206669"/>
    <lineage>
        <taxon>Eukaryota</taxon>
        <taxon>Metazoa</taxon>
        <taxon>Echinodermata</taxon>
        <taxon>Eleutherozoa</taxon>
        <taxon>Echinozoa</taxon>
        <taxon>Holothuroidea</taxon>
        <taxon>Aspidochirotacea</taxon>
        <taxon>Aspidochirotida</taxon>
        <taxon>Holothuriidae</taxon>
        <taxon>Holothuria</taxon>
    </lineage>
</organism>
<dbReference type="InterPro" id="IPR008993">
    <property type="entry name" value="TIMP-like_OB-fold"/>
</dbReference>
<feature type="chain" id="PRO_5040364193" description="NTR domain-containing protein" evidence="5">
    <location>
        <begin position="32"/>
        <end position="195"/>
    </location>
</feature>
<feature type="binding site" evidence="3">
    <location>
        <position position="32"/>
    </location>
    <ligand>
        <name>Zn(2+)</name>
        <dbReference type="ChEBI" id="CHEBI:29105"/>
        <note>ligand shared with metalloproteinase partner</note>
    </ligand>
</feature>
<protein>
    <recommendedName>
        <fullName evidence="8">NTR domain-containing protein</fullName>
    </recommendedName>
</protein>
<evidence type="ECO:0000256" key="4">
    <source>
        <dbReference type="PIRSR" id="PIRSR601820-3"/>
    </source>
</evidence>
<keyword evidence="5" id="KW-0732">Signal</keyword>
<keyword evidence="2" id="KW-0964">Secreted</keyword>
<gene>
    <name evidence="6" type="ORF">HOLleu_06019</name>
</gene>